<feature type="transmembrane region" description="Helical" evidence="6">
    <location>
        <begin position="278"/>
        <end position="300"/>
    </location>
</feature>
<dbReference type="EMBL" id="RBRY01000111">
    <property type="protein sequence ID" value="RMR54748.1"/>
    <property type="molecule type" value="Genomic_DNA"/>
</dbReference>
<keyword evidence="5 6" id="KW-0472">Membrane</keyword>
<keyword evidence="4 6" id="KW-1133">Transmembrane helix</keyword>
<dbReference type="InterPro" id="IPR051258">
    <property type="entry name" value="Diverse_Substrate_Transporter"/>
</dbReference>
<dbReference type="GO" id="GO:0005886">
    <property type="term" value="C:plasma membrane"/>
    <property type="evidence" value="ECO:0007669"/>
    <property type="project" value="UniProtKB-SubCell"/>
</dbReference>
<feature type="transmembrane region" description="Helical" evidence="6">
    <location>
        <begin position="505"/>
        <end position="523"/>
    </location>
</feature>
<feature type="domain" description="EamA" evidence="7">
    <location>
        <begin position="252"/>
        <end position="379"/>
    </location>
</feature>
<proteinExistence type="predicted"/>
<sequence length="541" mass="57555">MASGWLQGSLYLQHHIAYKTQGNLTFIAIHMWLVAGEHEEFAGTDPMLPVRLGKANGQMPFDDIDLFAPAFGICLGCIDIPGLESELPQLDLAPGEGLGQQHGLAARPGAFPGQFIDTAVIRQLGGLDQVTESHFQRLGHPVQGREADILLPRFDSHQHAAADAGLFRQSALTQPRAIAQAANVVADMLQHRGTLGVFFVHDIAHLDPLRIILHTFCDALCVACPIACKALKAWKIVMTSIRRVPRVSKAEAVLILITVLWGGTFLLVQHALTVSGPMFFVGLRFAAAACIVALFSMKIMRDLTLLELKAGLFIGISIMLGYGLQTIGLQTIPSSQSAFITALYVPCVPLLQWLVLGRRPGLMPSLGIALAFSGLMLLSGPEGASLQFSPGEVATIISAVAIAAEIIMIGAYAGKVDVRRVTVVQLATASILAFLMIVPTGESLPGFSWLLVISAVGLGAMSAVIQVAMNWAQKSVSPTRATVIYAGEPVWAGIAGRLAGERLPGIALLGAALIVAGVIVSEMKTRSKAQELEVDALRKID</sequence>
<feature type="transmembrane region" description="Helical" evidence="6">
    <location>
        <begin position="393"/>
        <end position="414"/>
    </location>
</feature>
<feature type="transmembrane region" description="Helical" evidence="6">
    <location>
        <begin position="447"/>
        <end position="469"/>
    </location>
</feature>
<comment type="subcellular location">
    <subcellularLocation>
        <location evidence="1">Cell membrane</location>
        <topology evidence="1">Multi-pass membrane protein</topology>
    </subcellularLocation>
</comment>
<evidence type="ECO:0000256" key="1">
    <source>
        <dbReference type="ARBA" id="ARBA00004651"/>
    </source>
</evidence>
<dbReference type="PANTHER" id="PTHR42920:SF5">
    <property type="entry name" value="EAMA DOMAIN-CONTAINING PROTEIN"/>
    <property type="match status" value="1"/>
</dbReference>
<dbReference type="PANTHER" id="PTHR42920">
    <property type="entry name" value="OS03G0707200 PROTEIN-RELATED"/>
    <property type="match status" value="1"/>
</dbReference>
<feature type="transmembrane region" description="Helical" evidence="6">
    <location>
        <begin position="421"/>
        <end position="441"/>
    </location>
</feature>
<dbReference type="SUPFAM" id="SSF103481">
    <property type="entry name" value="Multidrug resistance efflux transporter EmrE"/>
    <property type="match status" value="2"/>
</dbReference>
<feature type="transmembrane region" description="Helical" evidence="6">
    <location>
        <begin position="252"/>
        <end position="272"/>
    </location>
</feature>
<dbReference type="InterPro" id="IPR000620">
    <property type="entry name" value="EamA_dom"/>
</dbReference>
<keyword evidence="3 6" id="KW-0812">Transmembrane</keyword>
<evidence type="ECO:0000259" key="7">
    <source>
        <dbReference type="Pfam" id="PF00892"/>
    </source>
</evidence>
<gene>
    <name evidence="8" type="ORF">ALP84_04952</name>
</gene>
<feature type="transmembrane region" description="Helical" evidence="6">
    <location>
        <begin position="362"/>
        <end position="381"/>
    </location>
</feature>
<evidence type="ECO:0000313" key="8">
    <source>
        <dbReference type="EMBL" id="RMR54748.1"/>
    </source>
</evidence>
<comment type="caution">
    <text evidence="8">The sequence shown here is derived from an EMBL/GenBank/DDBJ whole genome shotgun (WGS) entry which is preliminary data.</text>
</comment>
<evidence type="ECO:0000256" key="6">
    <source>
        <dbReference type="SAM" id="Phobius"/>
    </source>
</evidence>
<feature type="transmembrane region" description="Helical" evidence="6">
    <location>
        <begin position="312"/>
        <end position="332"/>
    </location>
</feature>
<feature type="transmembrane region" description="Helical" evidence="6">
    <location>
        <begin position="211"/>
        <end position="231"/>
    </location>
</feature>
<accession>A0A3M4VSC0</accession>
<feature type="domain" description="EamA" evidence="7">
    <location>
        <begin position="391"/>
        <end position="520"/>
    </location>
</feature>
<dbReference type="Proteomes" id="UP000278332">
    <property type="component" value="Unassembled WGS sequence"/>
</dbReference>
<name>A0A3M4VSC0_PSECI</name>
<reference evidence="8 9" key="1">
    <citation type="submission" date="2018-08" db="EMBL/GenBank/DDBJ databases">
        <title>Recombination of ecologically and evolutionarily significant loci maintains genetic cohesion in the Pseudomonas syringae species complex.</title>
        <authorList>
            <person name="Dillon M."/>
            <person name="Thakur S."/>
            <person name="Almeida R.N.D."/>
            <person name="Weir B.S."/>
            <person name="Guttman D.S."/>
        </authorList>
    </citation>
    <scope>NUCLEOTIDE SEQUENCE [LARGE SCALE GENOMIC DNA]</scope>
    <source>
        <strain evidence="8 9">ICMP 6917</strain>
    </source>
</reference>
<feature type="transmembrane region" description="Helical" evidence="6">
    <location>
        <begin position="338"/>
        <end position="355"/>
    </location>
</feature>
<evidence type="ECO:0000256" key="4">
    <source>
        <dbReference type="ARBA" id="ARBA00022989"/>
    </source>
</evidence>
<evidence type="ECO:0000256" key="2">
    <source>
        <dbReference type="ARBA" id="ARBA00022475"/>
    </source>
</evidence>
<protein>
    <recommendedName>
        <fullName evidence="7">EamA domain-containing protein</fullName>
    </recommendedName>
</protein>
<evidence type="ECO:0000256" key="3">
    <source>
        <dbReference type="ARBA" id="ARBA00022692"/>
    </source>
</evidence>
<keyword evidence="2" id="KW-1003">Cell membrane</keyword>
<dbReference type="InterPro" id="IPR037185">
    <property type="entry name" value="EmrE-like"/>
</dbReference>
<dbReference type="Pfam" id="PF00892">
    <property type="entry name" value="EamA"/>
    <property type="match status" value="2"/>
</dbReference>
<organism evidence="8 9">
    <name type="scientific">Pseudomonas cichorii</name>
    <dbReference type="NCBI Taxonomy" id="36746"/>
    <lineage>
        <taxon>Bacteria</taxon>
        <taxon>Pseudomonadati</taxon>
        <taxon>Pseudomonadota</taxon>
        <taxon>Gammaproteobacteria</taxon>
        <taxon>Pseudomonadales</taxon>
        <taxon>Pseudomonadaceae</taxon>
        <taxon>Pseudomonas</taxon>
    </lineage>
</organism>
<evidence type="ECO:0000256" key="5">
    <source>
        <dbReference type="ARBA" id="ARBA00023136"/>
    </source>
</evidence>
<evidence type="ECO:0000313" key="9">
    <source>
        <dbReference type="Proteomes" id="UP000278332"/>
    </source>
</evidence>
<dbReference type="AlphaFoldDB" id="A0A3M4VSC0"/>